<dbReference type="EMBL" id="JAFMYV010000010">
    <property type="protein sequence ID" value="MBO0938587.1"/>
    <property type="molecule type" value="Genomic_DNA"/>
</dbReference>
<dbReference type="Gene3D" id="3.10.450.360">
    <property type="match status" value="1"/>
</dbReference>
<dbReference type="RefSeq" id="WP_207366126.1">
    <property type="nucleotide sequence ID" value="NZ_JAFMYV010000010.1"/>
</dbReference>
<comment type="caution">
    <text evidence="3">The sequence shown here is derived from an EMBL/GenBank/DDBJ whole genome shotgun (WGS) entry which is preliminary data.</text>
</comment>
<reference evidence="3" key="1">
    <citation type="submission" date="2021-03" db="EMBL/GenBank/DDBJ databases">
        <title>Fibrella sp. HMF5335 genome sequencing and assembly.</title>
        <authorList>
            <person name="Kang H."/>
            <person name="Kim H."/>
            <person name="Bae S."/>
            <person name="Joh K."/>
        </authorList>
    </citation>
    <scope>NUCLEOTIDE SEQUENCE</scope>
    <source>
        <strain evidence="3">HMF5335</strain>
    </source>
</reference>
<dbReference type="Pfam" id="PF11396">
    <property type="entry name" value="PepSY_like"/>
    <property type="match status" value="1"/>
</dbReference>
<keyword evidence="4" id="KW-1185">Reference proteome</keyword>
<feature type="chain" id="PRO_5037788089" evidence="1">
    <location>
        <begin position="22"/>
        <end position="134"/>
    </location>
</feature>
<accession>A0A939K2V4</accession>
<proteinExistence type="predicted"/>
<evidence type="ECO:0000313" key="4">
    <source>
        <dbReference type="Proteomes" id="UP000664034"/>
    </source>
</evidence>
<dbReference type="Proteomes" id="UP000664034">
    <property type="component" value="Unassembled WGS sequence"/>
</dbReference>
<sequence>MKQTILAVAILLGTSIIGVFAQSPAAKATLKKAYPAATGVKWDKEDGDYEASFKNGGKSMSLVIDAKGMVKETETDITVAELPAAVRAYVAKNMPGKKISEAAIIVDASGKKMYEAEVAGKDILFDEAGVLVKK</sequence>
<keyword evidence="1" id="KW-0732">Signal</keyword>
<name>A0A939K2V4_9BACT</name>
<feature type="signal peptide" evidence="1">
    <location>
        <begin position="1"/>
        <end position="21"/>
    </location>
</feature>
<evidence type="ECO:0000256" key="1">
    <source>
        <dbReference type="SAM" id="SignalP"/>
    </source>
</evidence>
<dbReference type="SUPFAM" id="SSF160574">
    <property type="entry name" value="BT0923-like"/>
    <property type="match status" value="1"/>
</dbReference>
<organism evidence="3 4">
    <name type="scientific">Fibrella rubiginis</name>
    <dbReference type="NCBI Taxonomy" id="2817060"/>
    <lineage>
        <taxon>Bacteria</taxon>
        <taxon>Pseudomonadati</taxon>
        <taxon>Bacteroidota</taxon>
        <taxon>Cytophagia</taxon>
        <taxon>Cytophagales</taxon>
        <taxon>Spirosomataceae</taxon>
        <taxon>Fibrella</taxon>
    </lineage>
</organism>
<dbReference type="AlphaFoldDB" id="A0A939K2V4"/>
<protein>
    <submittedName>
        <fullName evidence="3">PepSY-like domain-containing protein</fullName>
    </submittedName>
</protein>
<evidence type="ECO:0000313" key="3">
    <source>
        <dbReference type="EMBL" id="MBO0938587.1"/>
    </source>
</evidence>
<gene>
    <name evidence="3" type="ORF">J2I47_18690</name>
</gene>
<feature type="domain" description="Putative beta-lactamase-inhibitor-like PepSY-like" evidence="2">
    <location>
        <begin position="49"/>
        <end position="132"/>
    </location>
</feature>
<evidence type="ECO:0000259" key="2">
    <source>
        <dbReference type="Pfam" id="PF11396"/>
    </source>
</evidence>
<dbReference type="InterPro" id="IPR021533">
    <property type="entry name" value="PepSY-like"/>
</dbReference>